<feature type="compositionally biased region" description="Basic and acidic residues" evidence="1">
    <location>
        <begin position="415"/>
        <end position="424"/>
    </location>
</feature>
<evidence type="ECO:0000313" key="5">
    <source>
        <dbReference type="Proteomes" id="UP001287286"/>
    </source>
</evidence>
<protein>
    <submittedName>
        <fullName evidence="3">NADH dehydrogenase (Ubiquinone)-like protein</fullName>
    </submittedName>
</protein>
<evidence type="ECO:0000256" key="1">
    <source>
        <dbReference type="SAM" id="MobiDB-lite"/>
    </source>
</evidence>
<feature type="region of interest" description="Disordered" evidence="1">
    <location>
        <begin position="524"/>
        <end position="554"/>
    </location>
</feature>
<reference evidence="2 5" key="4">
    <citation type="journal article" date="2024" name="Microbiol. Resour. Announc.">
        <title>Genome annotations for the ascomycete fungi Trichoderma harzianum, Trichoderma aggressivum, and Purpureocillium lilacinum.</title>
        <authorList>
            <person name="Beijen E.P.W."/>
            <person name="Ohm R.A."/>
        </authorList>
    </citation>
    <scope>NUCLEOTIDE SEQUENCE [LARGE SCALE GENOMIC DNA]</scope>
    <source>
        <strain evidence="2 5">CBS 150709</strain>
    </source>
</reference>
<name>A0A2U3EB66_PURLI</name>
<feature type="compositionally biased region" description="Polar residues" evidence="1">
    <location>
        <begin position="304"/>
        <end position="315"/>
    </location>
</feature>
<comment type="caution">
    <text evidence="3">The sequence shown here is derived from an EMBL/GenBank/DDBJ whole genome shotgun (WGS) entry which is preliminary data.</text>
</comment>
<accession>A0A2U3EB66</accession>
<reference evidence="3 4" key="2">
    <citation type="journal article" date="2016" name="Front. Microbiol.">
        <title>Genome and transcriptome sequences reveal the specific parasitism of the nematophagous Purpureocillium lilacinum 36-1.</title>
        <authorList>
            <person name="Xie J."/>
            <person name="Li S."/>
            <person name="Mo C."/>
            <person name="Xiao X."/>
            <person name="Peng D."/>
            <person name="Wang G."/>
            <person name="Xiao Y."/>
        </authorList>
    </citation>
    <scope>NUCLEOTIDE SEQUENCE [LARGE SCALE GENOMIC DNA]</scope>
    <source>
        <strain evidence="3 4">36-1</strain>
    </source>
</reference>
<gene>
    <name evidence="3" type="ORF">PCL_11853</name>
    <name evidence="2" type="ORF">Purlil1_6312</name>
</gene>
<feature type="region of interest" description="Disordered" evidence="1">
    <location>
        <begin position="213"/>
        <end position="244"/>
    </location>
</feature>
<keyword evidence="5" id="KW-1185">Reference proteome</keyword>
<keyword evidence="3" id="KW-0830">Ubiquinone</keyword>
<dbReference type="Proteomes" id="UP000245956">
    <property type="component" value="Unassembled WGS sequence"/>
</dbReference>
<sequence length="554" mass="60501">MRYQDWDILLFPTDCKIPIKEFKVTCHVVHDAEFAQTHGSLGLPTVCCFIPSLPAGSNFQVSIHSWSTPVVSQFTRAYSEFSEAVKFEARLYIDGRLLASTTLNRDYCSPHVIAHTCNVEKTGKLEPLRFPLFRRELLQQSHWSPADDVGRIKLILSEGFPRDSLSLPMERVKNVVMFSFQHAPLDLLEAACIAWPNASLWQRVPFTSSMPVPSYPSGDADSHAHSPRRRIGLPRGGVPAPSRRATVPQPLARVGAQNATSFPSLVERTDGDLVDPLSNKNAYFEWLVANGQGVPPWDSEGAAQRQNNRRVSTDISMPDYTPRSVGDQSGQSVVPANFAAAREEDGSGHLRVPTNTPTTSGLGSFENEAVPFPMLSNSSVIPADLASSLTNSLLNQPMPMHFQLQGQASLEPAMEVKSRKENRNHARAHSPSDMSMASAQDHVDMRRVSQQLFIPAGGGMPVCTVSSQSNSPQGRVCPDTICAPSQGPDVSCLKMAPGDATLDNALATTLKEGPKRIRNFTPASGVAMENEDERQRCSSSVRLTPFGDSKENDG</sequence>
<evidence type="ECO:0000313" key="3">
    <source>
        <dbReference type="EMBL" id="PWI71759.1"/>
    </source>
</evidence>
<evidence type="ECO:0000313" key="4">
    <source>
        <dbReference type="Proteomes" id="UP000245956"/>
    </source>
</evidence>
<dbReference type="EMBL" id="JAWRVI010000020">
    <property type="protein sequence ID" value="KAK4089323.1"/>
    <property type="molecule type" value="Genomic_DNA"/>
</dbReference>
<reference evidence="2" key="3">
    <citation type="submission" date="2023-11" db="EMBL/GenBank/DDBJ databases">
        <authorList>
            <person name="Beijen E."/>
            <person name="Ohm R.A."/>
        </authorList>
    </citation>
    <scope>NUCLEOTIDE SEQUENCE</scope>
    <source>
        <strain evidence="2">CBS 150709</strain>
    </source>
</reference>
<proteinExistence type="predicted"/>
<feature type="region of interest" description="Disordered" evidence="1">
    <location>
        <begin position="297"/>
        <end position="362"/>
    </location>
</feature>
<evidence type="ECO:0000313" key="2">
    <source>
        <dbReference type="EMBL" id="KAK4089323.1"/>
    </source>
</evidence>
<dbReference type="Proteomes" id="UP001287286">
    <property type="component" value="Unassembled WGS sequence"/>
</dbReference>
<reference evidence="3" key="1">
    <citation type="submission" date="2015-05" db="EMBL/GenBank/DDBJ databases">
        <authorList>
            <person name="Wang D.B."/>
            <person name="Wang M."/>
        </authorList>
    </citation>
    <scope>NUCLEOTIDE SEQUENCE</scope>
    <source>
        <strain evidence="3">36-1</strain>
    </source>
</reference>
<organism evidence="3 4">
    <name type="scientific">Purpureocillium lilacinum</name>
    <name type="common">Paecilomyces lilacinus</name>
    <dbReference type="NCBI Taxonomy" id="33203"/>
    <lineage>
        <taxon>Eukaryota</taxon>
        <taxon>Fungi</taxon>
        <taxon>Dikarya</taxon>
        <taxon>Ascomycota</taxon>
        <taxon>Pezizomycotina</taxon>
        <taxon>Sordariomycetes</taxon>
        <taxon>Hypocreomycetidae</taxon>
        <taxon>Hypocreales</taxon>
        <taxon>Ophiocordycipitaceae</taxon>
        <taxon>Purpureocillium</taxon>
    </lineage>
</organism>
<feature type="compositionally biased region" description="Polar residues" evidence="1">
    <location>
        <begin position="353"/>
        <end position="362"/>
    </location>
</feature>
<feature type="region of interest" description="Disordered" evidence="1">
    <location>
        <begin position="415"/>
        <end position="435"/>
    </location>
</feature>
<dbReference type="AlphaFoldDB" id="A0A2U3EB66"/>
<dbReference type="EMBL" id="LCWV01000007">
    <property type="protein sequence ID" value="PWI71759.1"/>
    <property type="molecule type" value="Genomic_DNA"/>
</dbReference>